<protein>
    <recommendedName>
        <fullName evidence="7">TF-B3 domain-containing protein</fullName>
    </recommendedName>
</protein>
<evidence type="ECO:0000256" key="6">
    <source>
        <dbReference type="SAM" id="MobiDB-lite"/>
    </source>
</evidence>
<dbReference type="AlphaFoldDB" id="A0A067KQK2"/>
<evidence type="ECO:0000256" key="3">
    <source>
        <dbReference type="ARBA" id="ARBA00023125"/>
    </source>
</evidence>
<keyword evidence="3" id="KW-0238">DNA-binding</keyword>
<evidence type="ECO:0000313" key="8">
    <source>
        <dbReference type="EMBL" id="KDP38417.1"/>
    </source>
</evidence>
<evidence type="ECO:0000256" key="2">
    <source>
        <dbReference type="ARBA" id="ARBA00023015"/>
    </source>
</evidence>
<feature type="domain" description="TF-B3" evidence="7">
    <location>
        <begin position="23"/>
        <end position="116"/>
    </location>
</feature>
<proteinExistence type="predicted"/>
<dbReference type="InterPro" id="IPR003340">
    <property type="entry name" value="B3_DNA-bd"/>
</dbReference>
<dbReference type="PANTHER" id="PTHR31391">
    <property type="entry name" value="B3 DOMAIN-CONTAINING PROTEIN OS11G0197600-RELATED"/>
    <property type="match status" value="1"/>
</dbReference>
<comment type="subcellular location">
    <subcellularLocation>
        <location evidence="1">Nucleus</location>
    </subcellularLocation>
</comment>
<evidence type="ECO:0000256" key="4">
    <source>
        <dbReference type="ARBA" id="ARBA00023163"/>
    </source>
</evidence>
<gene>
    <name evidence="8" type="ORF">JCGZ_04342</name>
</gene>
<keyword evidence="9" id="KW-1185">Reference proteome</keyword>
<dbReference type="GO" id="GO:0003677">
    <property type="term" value="F:DNA binding"/>
    <property type="evidence" value="ECO:0007669"/>
    <property type="project" value="UniProtKB-KW"/>
</dbReference>
<dbReference type="Proteomes" id="UP000027138">
    <property type="component" value="Unassembled WGS sequence"/>
</dbReference>
<dbReference type="InterPro" id="IPR044837">
    <property type="entry name" value="REM16-like"/>
</dbReference>
<evidence type="ECO:0000259" key="7">
    <source>
        <dbReference type="PROSITE" id="PS50863"/>
    </source>
</evidence>
<evidence type="ECO:0000256" key="1">
    <source>
        <dbReference type="ARBA" id="ARBA00004123"/>
    </source>
</evidence>
<dbReference type="SMART" id="SM01019">
    <property type="entry name" value="B3"/>
    <property type="match status" value="2"/>
</dbReference>
<feature type="domain" description="TF-B3" evidence="7">
    <location>
        <begin position="232"/>
        <end position="334"/>
    </location>
</feature>
<dbReference type="EMBL" id="KK914362">
    <property type="protein sequence ID" value="KDP38417.1"/>
    <property type="molecule type" value="Genomic_DNA"/>
</dbReference>
<sequence length="336" mass="38831">MGEEPRKDCRSWEEDIYWSHFQYIHFSQFLHAGFEQRLAIPEKFARNLKSKLPDTVNLKSPCGALWEVSLTANENTLFFDQGWQEFVKDHSLQENDILVFKYNGESRFDVLVFNGQSMCENAASYFLRKREHEEHDIGCQTKRKNSQNSAEVVITSPGDGSGSSLPKKPRNKEIYTPVIVNKKAQRGIKFNSPTVRMRGTDTSTEDAEVKPDIDRKKKVLQAAQATLTHEGFIAVMKPTHVSRKFFMNVPYAWITKHIACREKQLVTLRIKEKTWTMRLLCYRKDRNRQRGGLAGGWKNFVVDNKLHESDVCVFEPGSLTDKEIILDVNIFRVVPL</sequence>
<dbReference type="InterPro" id="IPR015300">
    <property type="entry name" value="DNA-bd_pseudobarrel_sf"/>
</dbReference>
<reference evidence="8 9" key="1">
    <citation type="journal article" date="2014" name="PLoS ONE">
        <title>Global Analysis of Gene Expression Profiles in Physic Nut (Jatropha curcas L.) Seedlings Exposed to Salt Stress.</title>
        <authorList>
            <person name="Zhang L."/>
            <person name="Zhang C."/>
            <person name="Wu P."/>
            <person name="Chen Y."/>
            <person name="Li M."/>
            <person name="Jiang H."/>
            <person name="Wu G."/>
        </authorList>
    </citation>
    <scope>NUCLEOTIDE SEQUENCE [LARGE SCALE GENOMIC DNA]</scope>
    <source>
        <strain evidence="9">cv. GZQX0401</strain>
        <tissue evidence="8">Young leaves</tissue>
    </source>
</reference>
<dbReference type="SUPFAM" id="SSF101936">
    <property type="entry name" value="DNA-binding pseudobarrel domain"/>
    <property type="match status" value="2"/>
</dbReference>
<keyword evidence="2" id="KW-0805">Transcription regulation</keyword>
<dbReference type="GO" id="GO:0005634">
    <property type="term" value="C:nucleus"/>
    <property type="evidence" value="ECO:0007669"/>
    <property type="project" value="UniProtKB-SubCell"/>
</dbReference>
<dbReference type="Pfam" id="PF02362">
    <property type="entry name" value="B3"/>
    <property type="match status" value="2"/>
</dbReference>
<name>A0A067KQK2_JATCU</name>
<keyword evidence="5" id="KW-0539">Nucleus</keyword>
<dbReference type="PANTHER" id="PTHR31391:SF83">
    <property type="entry name" value="TF-B3 DOMAIN-CONTAINING PROTEIN"/>
    <property type="match status" value="1"/>
</dbReference>
<evidence type="ECO:0000313" key="9">
    <source>
        <dbReference type="Proteomes" id="UP000027138"/>
    </source>
</evidence>
<dbReference type="OrthoDB" id="838493at2759"/>
<dbReference type="Gene3D" id="2.40.330.10">
    <property type="entry name" value="DNA-binding pseudobarrel domain"/>
    <property type="match status" value="2"/>
</dbReference>
<keyword evidence="4" id="KW-0804">Transcription</keyword>
<dbReference type="STRING" id="180498.A0A067KQK2"/>
<feature type="region of interest" description="Disordered" evidence="6">
    <location>
        <begin position="142"/>
        <end position="168"/>
    </location>
</feature>
<dbReference type="CDD" id="cd10017">
    <property type="entry name" value="B3_DNA"/>
    <property type="match status" value="2"/>
</dbReference>
<dbReference type="PROSITE" id="PS50863">
    <property type="entry name" value="B3"/>
    <property type="match status" value="2"/>
</dbReference>
<evidence type="ECO:0000256" key="5">
    <source>
        <dbReference type="ARBA" id="ARBA00023242"/>
    </source>
</evidence>
<accession>A0A067KQK2</accession>
<organism evidence="8 9">
    <name type="scientific">Jatropha curcas</name>
    <name type="common">Barbados nut</name>
    <dbReference type="NCBI Taxonomy" id="180498"/>
    <lineage>
        <taxon>Eukaryota</taxon>
        <taxon>Viridiplantae</taxon>
        <taxon>Streptophyta</taxon>
        <taxon>Embryophyta</taxon>
        <taxon>Tracheophyta</taxon>
        <taxon>Spermatophyta</taxon>
        <taxon>Magnoliopsida</taxon>
        <taxon>eudicotyledons</taxon>
        <taxon>Gunneridae</taxon>
        <taxon>Pentapetalae</taxon>
        <taxon>rosids</taxon>
        <taxon>fabids</taxon>
        <taxon>Malpighiales</taxon>
        <taxon>Euphorbiaceae</taxon>
        <taxon>Crotonoideae</taxon>
        <taxon>Jatropheae</taxon>
        <taxon>Jatropha</taxon>
    </lineage>
</organism>